<evidence type="ECO:0000313" key="2">
    <source>
        <dbReference type="EMBL" id="PMD38019.1"/>
    </source>
</evidence>
<dbReference type="EMBL" id="KZ613948">
    <property type="protein sequence ID" value="PMD38019.1"/>
    <property type="molecule type" value="Genomic_DNA"/>
</dbReference>
<dbReference type="InterPro" id="IPR036259">
    <property type="entry name" value="MFS_trans_sf"/>
</dbReference>
<feature type="transmembrane region" description="Helical" evidence="1">
    <location>
        <begin position="12"/>
        <end position="35"/>
    </location>
</feature>
<dbReference type="AlphaFoldDB" id="A0A2J6RHP9"/>
<accession>A0A2J6RHP9</accession>
<protein>
    <recommendedName>
        <fullName evidence="4">Major facilitator superfamily (MFS) profile domain-containing protein</fullName>
    </recommendedName>
</protein>
<keyword evidence="1" id="KW-0812">Transmembrane</keyword>
<evidence type="ECO:0000256" key="1">
    <source>
        <dbReference type="SAM" id="Phobius"/>
    </source>
</evidence>
<evidence type="ECO:0000313" key="3">
    <source>
        <dbReference type="Proteomes" id="UP000235786"/>
    </source>
</evidence>
<feature type="transmembrane region" description="Helical" evidence="1">
    <location>
        <begin position="47"/>
        <end position="69"/>
    </location>
</feature>
<proteinExistence type="predicted"/>
<dbReference type="OrthoDB" id="2130629at2759"/>
<evidence type="ECO:0008006" key="4">
    <source>
        <dbReference type="Google" id="ProtNLM"/>
    </source>
</evidence>
<gene>
    <name evidence="2" type="ORF">L207DRAFT_462485</name>
</gene>
<keyword evidence="3" id="KW-1185">Reference proteome</keyword>
<reference evidence="2 3" key="1">
    <citation type="submission" date="2016-04" db="EMBL/GenBank/DDBJ databases">
        <title>A degradative enzymes factory behind the ericoid mycorrhizal symbiosis.</title>
        <authorList>
            <consortium name="DOE Joint Genome Institute"/>
            <person name="Martino E."/>
            <person name="Morin E."/>
            <person name="Grelet G."/>
            <person name="Kuo A."/>
            <person name="Kohler A."/>
            <person name="Daghino S."/>
            <person name="Barry K."/>
            <person name="Choi C."/>
            <person name="Cichocki N."/>
            <person name="Clum A."/>
            <person name="Copeland A."/>
            <person name="Hainaut M."/>
            <person name="Haridas S."/>
            <person name="Labutti K."/>
            <person name="Lindquist E."/>
            <person name="Lipzen A."/>
            <person name="Khouja H.-R."/>
            <person name="Murat C."/>
            <person name="Ohm R."/>
            <person name="Olson A."/>
            <person name="Spatafora J."/>
            <person name="Veneault-Fourrey C."/>
            <person name="Henrissat B."/>
            <person name="Grigoriev I."/>
            <person name="Martin F."/>
            <person name="Perotto S."/>
        </authorList>
    </citation>
    <scope>NUCLEOTIDE SEQUENCE [LARGE SCALE GENOMIC DNA]</scope>
    <source>
        <strain evidence="2 3">F</strain>
    </source>
</reference>
<sequence length="86" mass="9128">MEVSYKRRAAIIITTVAGVNFLNVMGFRILTVALPTIVEGLGLSTELLLWPALIYACAVAAPSSSPAYLRILLAAESLSWLGACCT</sequence>
<name>A0A2J6RHP9_HYAVF</name>
<dbReference type="SUPFAM" id="SSF103473">
    <property type="entry name" value="MFS general substrate transporter"/>
    <property type="match status" value="1"/>
</dbReference>
<keyword evidence="1" id="KW-0472">Membrane</keyword>
<keyword evidence="1" id="KW-1133">Transmembrane helix</keyword>
<organism evidence="2 3">
    <name type="scientific">Hyaloscypha variabilis (strain UAMH 11265 / GT02V1 / F)</name>
    <name type="common">Meliniomyces variabilis</name>
    <dbReference type="NCBI Taxonomy" id="1149755"/>
    <lineage>
        <taxon>Eukaryota</taxon>
        <taxon>Fungi</taxon>
        <taxon>Dikarya</taxon>
        <taxon>Ascomycota</taxon>
        <taxon>Pezizomycotina</taxon>
        <taxon>Leotiomycetes</taxon>
        <taxon>Helotiales</taxon>
        <taxon>Hyaloscyphaceae</taxon>
        <taxon>Hyaloscypha</taxon>
        <taxon>Hyaloscypha variabilis</taxon>
    </lineage>
</organism>
<dbReference type="Proteomes" id="UP000235786">
    <property type="component" value="Unassembled WGS sequence"/>
</dbReference>